<comment type="caution">
    <text evidence="2">The sequence shown here is derived from an EMBL/GenBank/DDBJ whole genome shotgun (WGS) entry which is preliminary data.</text>
</comment>
<name>A0A2S6N7U0_9HYPH</name>
<dbReference type="NCBIfam" id="TIGR02001">
    <property type="entry name" value="gcw_chp"/>
    <property type="match status" value="1"/>
</dbReference>
<dbReference type="Pfam" id="PF09694">
    <property type="entry name" value="Gcw_chp"/>
    <property type="match status" value="1"/>
</dbReference>
<evidence type="ECO:0000256" key="1">
    <source>
        <dbReference type="SAM" id="SignalP"/>
    </source>
</evidence>
<organism evidence="2 3">
    <name type="scientific">Rhodoblastus sphagnicola</name>
    <dbReference type="NCBI Taxonomy" id="333368"/>
    <lineage>
        <taxon>Bacteria</taxon>
        <taxon>Pseudomonadati</taxon>
        <taxon>Pseudomonadota</taxon>
        <taxon>Alphaproteobacteria</taxon>
        <taxon>Hyphomicrobiales</taxon>
        <taxon>Rhodoblastaceae</taxon>
        <taxon>Rhodoblastus</taxon>
    </lineage>
</organism>
<reference evidence="2 3" key="1">
    <citation type="journal article" date="2018" name="Arch. Microbiol.">
        <title>New insights into the metabolic potential of the phototrophic purple bacterium Rhodopila globiformis DSM 161(T) from its draft genome sequence and evidence for a vanadium-dependent nitrogenase.</title>
        <authorList>
            <person name="Imhoff J.F."/>
            <person name="Rahn T."/>
            <person name="Kunzel S."/>
            <person name="Neulinger S.C."/>
        </authorList>
    </citation>
    <scope>NUCLEOTIDE SEQUENCE [LARGE SCALE GENOMIC DNA]</scope>
    <source>
        <strain evidence="2 3">DSM 16996</strain>
    </source>
</reference>
<sequence>MFASLISSWRIPMNKLSLAAVVLAASAGTAFAGDLPSTKAAPVAPIVTSPWDYDIGAGLTSDYLFRGITQSNHQPSVSAHGEIRYNWTADYQFYVGVSGESIKFTNNIFPVGSPALELDGFGGIRGTHGAFSFDLGAIGYGYPDSPTNRVQNAAYTSSNGIIGLAPRNPTFFEIYFKPSYAINDALSLGLNVFYTPSYLNTGADGEYLSGTVKYTLPGQLSAFALSGEFGHQWLGKLDSVYRGANSDNYVYLGDASGKLPDYNYWNAGVSYTWKFLTLDLRYYGTDLSRAAAYQLVGIPTVVNGTNCNYADDRFVATLSFDLTSKDLK</sequence>
<dbReference type="Proteomes" id="UP000239089">
    <property type="component" value="Unassembled WGS sequence"/>
</dbReference>
<dbReference type="InterPro" id="IPR010239">
    <property type="entry name" value="CHP02001"/>
</dbReference>
<dbReference type="AlphaFoldDB" id="A0A2S6N7U0"/>
<dbReference type="EMBL" id="NHSJ01000073">
    <property type="protein sequence ID" value="PPQ30692.1"/>
    <property type="molecule type" value="Genomic_DNA"/>
</dbReference>
<accession>A0A2S6N7U0</accession>
<feature type="chain" id="PRO_5015437567" evidence="1">
    <location>
        <begin position="33"/>
        <end position="328"/>
    </location>
</feature>
<keyword evidence="1" id="KW-0732">Signal</keyword>
<evidence type="ECO:0000313" key="2">
    <source>
        <dbReference type="EMBL" id="PPQ30692.1"/>
    </source>
</evidence>
<feature type="signal peptide" evidence="1">
    <location>
        <begin position="1"/>
        <end position="32"/>
    </location>
</feature>
<protein>
    <submittedName>
        <fullName evidence="2">Uncharacterized protein</fullName>
    </submittedName>
</protein>
<gene>
    <name evidence="2" type="ORF">CCR94_11520</name>
</gene>
<proteinExistence type="predicted"/>
<keyword evidence="3" id="KW-1185">Reference proteome</keyword>
<evidence type="ECO:0000313" key="3">
    <source>
        <dbReference type="Proteomes" id="UP000239089"/>
    </source>
</evidence>